<proteinExistence type="predicted"/>
<protein>
    <submittedName>
        <fullName evidence="1">Uncharacterized protein</fullName>
    </submittedName>
</protein>
<sequence>MGRDENHKCRQCNDALGNGRNDVIDGEDTISLSDIAKIPLILDEEEELIGIEEDAVTEVMRWLEREISSPPPVHPVISRNQESCGPSISDSSSSVMANVDTSGGGGCLSFFFGVPSGPGFPAAGIRAWIEGLAGSQAADGRGGADDKEWLVRAMSVAGVQLEESLF</sequence>
<name>A0A2I0WZE4_9ASPA</name>
<dbReference type="PANTHER" id="PTHR37265:SF5">
    <property type="entry name" value="OS01G0195300 PROTEIN"/>
    <property type="match status" value="1"/>
</dbReference>
<organism evidence="1 2">
    <name type="scientific">Dendrobium catenatum</name>
    <dbReference type="NCBI Taxonomy" id="906689"/>
    <lineage>
        <taxon>Eukaryota</taxon>
        <taxon>Viridiplantae</taxon>
        <taxon>Streptophyta</taxon>
        <taxon>Embryophyta</taxon>
        <taxon>Tracheophyta</taxon>
        <taxon>Spermatophyta</taxon>
        <taxon>Magnoliopsida</taxon>
        <taxon>Liliopsida</taxon>
        <taxon>Asparagales</taxon>
        <taxon>Orchidaceae</taxon>
        <taxon>Epidendroideae</taxon>
        <taxon>Malaxideae</taxon>
        <taxon>Dendrobiinae</taxon>
        <taxon>Dendrobium</taxon>
    </lineage>
</organism>
<accession>A0A2I0WZE4</accession>
<evidence type="ECO:0000313" key="1">
    <source>
        <dbReference type="EMBL" id="PKU81007.1"/>
    </source>
</evidence>
<reference evidence="1 2" key="1">
    <citation type="journal article" date="2016" name="Sci. Rep.">
        <title>The Dendrobium catenatum Lindl. genome sequence provides insights into polysaccharide synthase, floral development and adaptive evolution.</title>
        <authorList>
            <person name="Zhang G.Q."/>
            <person name="Xu Q."/>
            <person name="Bian C."/>
            <person name="Tsai W.C."/>
            <person name="Yeh C.M."/>
            <person name="Liu K.W."/>
            <person name="Yoshida K."/>
            <person name="Zhang L.S."/>
            <person name="Chang S.B."/>
            <person name="Chen F."/>
            <person name="Shi Y."/>
            <person name="Su Y.Y."/>
            <person name="Zhang Y.Q."/>
            <person name="Chen L.J."/>
            <person name="Yin Y."/>
            <person name="Lin M."/>
            <person name="Huang H."/>
            <person name="Deng H."/>
            <person name="Wang Z.W."/>
            <person name="Zhu S.L."/>
            <person name="Zhao X."/>
            <person name="Deng C."/>
            <person name="Niu S.C."/>
            <person name="Huang J."/>
            <person name="Wang M."/>
            <person name="Liu G.H."/>
            <person name="Yang H.J."/>
            <person name="Xiao X.J."/>
            <person name="Hsiao Y.Y."/>
            <person name="Wu W.L."/>
            <person name="Chen Y.Y."/>
            <person name="Mitsuda N."/>
            <person name="Ohme-Takagi M."/>
            <person name="Luo Y.B."/>
            <person name="Van de Peer Y."/>
            <person name="Liu Z.J."/>
        </authorList>
    </citation>
    <scope>NUCLEOTIDE SEQUENCE [LARGE SCALE GENOMIC DNA]</scope>
    <source>
        <tissue evidence="1">The whole plant</tissue>
    </source>
</reference>
<dbReference type="PANTHER" id="PTHR37265">
    <property type="entry name" value="OS01G0195300 PROTEIN"/>
    <property type="match status" value="1"/>
</dbReference>
<dbReference type="Proteomes" id="UP000233837">
    <property type="component" value="Unassembled WGS sequence"/>
</dbReference>
<dbReference type="EMBL" id="KZ502295">
    <property type="protein sequence ID" value="PKU81007.1"/>
    <property type="molecule type" value="Genomic_DNA"/>
</dbReference>
<reference evidence="1 2" key="2">
    <citation type="journal article" date="2017" name="Nature">
        <title>The Apostasia genome and the evolution of orchids.</title>
        <authorList>
            <person name="Zhang G.Q."/>
            <person name="Liu K.W."/>
            <person name="Li Z."/>
            <person name="Lohaus R."/>
            <person name="Hsiao Y.Y."/>
            <person name="Niu S.C."/>
            <person name="Wang J.Y."/>
            <person name="Lin Y.C."/>
            <person name="Xu Q."/>
            <person name="Chen L.J."/>
            <person name="Yoshida K."/>
            <person name="Fujiwara S."/>
            <person name="Wang Z.W."/>
            <person name="Zhang Y.Q."/>
            <person name="Mitsuda N."/>
            <person name="Wang M."/>
            <person name="Liu G.H."/>
            <person name="Pecoraro L."/>
            <person name="Huang H.X."/>
            <person name="Xiao X.J."/>
            <person name="Lin M."/>
            <person name="Wu X.Y."/>
            <person name="Wu W.L."/>
            <person name="Chen Y.Y."/>
            <person name="Chang S.B."/>
            <person name="Sakamoto S."/>
            <person name="Ohme-Takagi M."/>
            <person name="Yagi M."/>
            <person name="Zeng S.J."/>
            <person name="Shen C.Y."/>
            <person name="Yeh C.M."/>
            <person name="Luo Y.B."/>
            <person name="Tsai W.C."/>
            <person name="Van de Peer Y."/>
            <person name="Liu Z.J."/>
        </authorList>
    </citation>
    <scope>NUCLEOTIDE SEQUENCE [LARGE SCALE GENOMIC DNA]</scope>
    <source>
        <tissue evidence="1">The whole plant</tissue>
    </source>
</reference>
<gene>
    <name evidence="1" type="ORF">MA16_Dca016775</name>
</gene>
<evidence type="ECO:0000313" key="2">
    <source>
        <dbReference type="Proteomes" id="UP000233837"/>
    </source>
</evidence>
<keyword evidence="2" id="KW-1185">Reference proteome</keyword>
<dbReference type="AlphaFoldDB" id="A0A2I0WZE4"/>